<proteinExistence type="predicted"/>
<keyword evidence="2" id="KW-1185">Reference proteome</keyword>
<dbReference type="EMBL" id="CAJZBQ010000050">
    <property type="protein sequence ID" value="CAG9329949.1"/>
    <property type="molecule type" value="Genomic_DNA"/>
</dbReference>
<reference evidence="1" key="1">
    <citation type="submission" date="2021-09" db="EMBL/GenBank/DDBJ databases">
        <authorList>
            <consortium name="AG Swart"/>
            <person name="Singh M."/>
            <person name="Singh A."/>
            <person name="Seah K."/>
            <person name="Emmerich C."/>
        </authorList>
    </citation>
    <scope>NUCLEOTIDE SEQUENCE</scope>
    <source>
        <strain evidence="1">ATCC30299</strain>
    </source>
</reference>
<gene>
    <name evidence="1" type="ORF">BSTOLATCC_MIC50065</name>
</gene>
<dbReference type="Proteomes" id="UP001162131">
    <property type="component" value="Unassembled WGS sequence"/>
</dbReference>
<comment type="caution">
    <text evidence="1">The sequence shown here is derived from an EMBL/GenBank/DDBJ whole genome shotgun (WGS) entry which is preliminary data.</text>
</comment>
<evidence type="ECO:0000313" key="1">
    <source>
        <dbReference type="EMBL" id="CAG9329949.1"/>
    </source>
</evidence>
<dbReference type="AlphaFoldDB" id="A0AAU9K7L4"/>
<sequence>MKLLKFLNLWNEARADYHVAEKLSESKSFRKFVVGIVEFPRKIADYLVPDHEIAELKKKEAEKNSKTYLLEDKNHPKYVSNKK</sequence>
<organism evidence="1 2">
    <name type="scientific">Blepharisma stoltei</name>
    <dbReference type="NCBI Taxonomy" id="1481888"/>
    <lineage>
        <taxon>Eukaryota</taxon>
        <taxon>Sar</taxon>
        <taxon>Alveolata</taxon>
        <taxon>Ciliophora</taxon>
        <taxon>Postciliodesmatophora</taxon>
        <taxon>Heterotrichea</taxon>
        <taxon>Heterotrichida</taxon>
        <taxon>Blepharismidae</taxon>
        <taxon>Blepharisma</taxon>
    </lineage>
</organism>
<evidence type="ECO:0000313" key="2">
    <source>
        <dbReference type="Proteomes" id="UP001162131"/>
    </source>
</evidence>
<protein>
    <submittedName>
        <fullName evidence="1">Uncharacterized protein</fullName>
    </submittedName>
</protein>
<accession>A0AAU9K7L4</accession>
<name>A0AAU9K7L4_9CILI</name>